<dbReference type="Proteomes" id="UP000680304">
    <property type="component" value="Unassembled WGS sequence"/>
</dbReference>
<accession>A0ABQ4N925</accession>
<dbReference type="EMBL" id="BOVJ01000105">
    <property type="protein sequence ID" value="GIQ64748.1"/>
    <property type="molecule type" value="Genomic_DNA"/>
</dbReference>
<evidence type="ECO:0000313" key="4">
    <source>
        <dbReference type="Proteomes" id="UP000680304"/>
    </source>
</evidence>
<keyword evidence="4" id="KW-1185">Reference proteome</keyword>
<dbReference type="RefSeq" id="WP_244863532.1">
    <property type="nucleotide sequence ID" value="NZ_BOVJ01000105.1"/>
</dbReference>
<evidence type="ECO:0000256" key="2">
    <source>
        <dbReference type="SAM" id="SignalP"/>
    </source>
</evidence>
<evidence type="ECO:0008006" key="5">
    <source>
        <dbReference type="Google" id="ProtNLM"/>
    </source>
</evidence>
<dbReference type="PROSITE" id="PS51257">
    <property type="entry name" value="PROKAR_LIPOPROTEIN"/>
    <property type="match status" value="1"/>
</dbReference>
<feature type="chain" id="PRO_5047284679" description="Beta-glucanase/beta-glucan synthetase" evidence="2">
    <location>
        <begin position="27"/>
        <end position="371"/>
    </location>
</feature>
<proteinExistence type="predicted"/>
<reference evidence="3 4" key="1">
    <citation type="submission" date="2021-04" db="EMBL/GenBank/DDBJ databases">
        <title>Draft genome sequence of Paenibacillus cisolokensis, LC2-13A.</title>
        <authorList>
            <person name="Uke A."/>
            <person name="Chhe C."/>
            <person name="Baramee S."/>
            <person name="Kosugi A."/>
        </authorList>
    </citation>
    <scope>NUCLEOTIDE SEQUENCE [LARGE SCALE GENOMIC DNA]</scope>
    <source>
        <strain evidence="3 4">LC2-13A</strain>
    </source>
</reference>
<feature type="signal peptide" evidence="2">
    <location>
        <begin position="1"/>
        <end position="26"/>
    </location>
</feature>
<name>A0ABQ4N925_9BACL</name>
<feature type="compositionally biased region" description="Polar residues" evidence="1">
    <location>
        <begin position="47"/>
        <end position="56"/>
    </location>
</feature>
<protein>
    <recommendedName>
        <fullName evidence="5">Beta-glucanase/beta-glucan synthetase</fullName>
    </recommendedName>
</protein>
<organism evidence="3 4">
    <name type="scientific">Paenibacillus cisolokensis</name>
    <dbReference type="NCBI Taxonomy" id="1658519"/>
    <lineage>
        <taxon>Bacteria</taxon>
        <taxon>Bacillati</taxon>
        <taxon>Bacillota</taxon>
        <taxon>Bacilli</taxon>
        <taxon>Bacillales</taxon>
        <taxon>Paenibacillaceae</taxon>
        <taxon>Paenibacillus</taxon>
    </lineage>
</organism>
<feature type="region of interest" description="Disordered" evidence="1">
    <location>
        <begin position="26"/>
        <end position="61"/>
    </location>
</feature>
<evidence type="ECO:0000256" key="1">
    <source>
        <dbReference type="SAM" id="MobiDB-lite"/>
    </source>
</evidence>
<keyword evidence="2" id="KW-0732">Signal</keyword>
<gene>
    <name evidence="3" type="ORF">PACILC2_33160</name>
</gene>
<comment type="caution">
    <text evidence="3">The sequence shown here is derived from an EMBL/GenBank/DDBJ whole genome shotgun (WGS) entry which is preliminary data.</text>
</comment>
<evidence type="ECO:0000313" key="3">
    <source>
        <dbReference type="EMBL" id="GIQ64748.1"/>
    </source>
</evidence>
<sequence length="371" mass="40910">MRNSKVIKWALFLVVMAVLATGCANQKPNASEPNAGERDTGAPHTGEPNTAGQSNPFEGGEQETAMLGSIGHGFTDPPLDENGEILPLQYNGGELTIDYAVRASGKAKNVGFLVFVDGIPQPYKFNSTEAPYEYMHIFDLTADDRDTPFTFVFTPVTGKKGETLHVTIASVYNPAFIPDMKETTSYGGYQTTLESGRPLVFNQDADRLDLSSIPQQEVLSRVRLSTEPVTQELLEKHSVMEQVDMETLDHKVYSDLYIDGAVRQDNVQVKKSGNLRVTYKLFGHPGMRYRSTFYLNHEALTGKDGASFETTLAKGDAAVIEADVELEKLKDFNTFYVVSVPLNADDFPDDVVVLMKTPSLLLYKGLEQSGR</sequence>